<dbReference type="AlphaFoldDB" id="A0A365QGI1"/>
<sequence>MDSLAVREADHGRITRSQNGLPALGTDHATIADLITHQHNIPARRSFDTSLILHRRSSSTSSPAQDQLVSVHEVGRRNLLGRCQDCTDVYRCILAKNYAIGILDEHLSVRSQRALDIARRAPDYTVERLGLCVRLNKLDSITLSDIERIPVDDATL</sequence>
<evidence type="ECO:0000256" key="1">
    <source>
        <dbReference type="SAM" id="MobiDB-lite"/>
    </source>
</evidence>
<comment type="caution">
    <text evidence="2">The sequence shown here is derived from an EMBL/GenBank/DDBJ whole genome shotgun (WGS) entry which is preliminary data.</text>
</comment>
<name>A0A365QGI1_9BURK</name>
<feature type="compositionally biased region" description="Basic and acidic residues" evidence="1">
    <location>
        <begin position="1"/>
        <end position="13"/>
    </location>
</feature>
<accession>A0A365QGI1</accession>
<keyword evidence="3" id="KW-1185">Reference proteome</keyword>
<feature type="region of interest" description="Disordered" evidence="1">
    <location>
        <begin position="1"/>
        <end position="20"/>
    </location>
</feature>
<proteinExistence type="predicted"/>
<evidence type="ECO:0000313" key="2">
    <source>
        <dbReference type="EMBL" id="RBB31549.1"/>
    </source>
</evidence>
<evidence type="ECO:0000313" key="3">
    <source>
        <dbReference type="Proteomes" id="UP000252458"/>
    </source>
</evidence>
<reference evidence="2 3" key="1">
    <citation type="submission" date="2018-06" db="EMBL/GenBank/DDBJ databases">
        <title>Draft genome sequence of Burkholderia reimsis strain BE51 isolated from a French agricultural soil.</title>
        <authorList>
            <person name="Esmaeel Q."/>
        </authorList>
    </citation>
    <scope>NUCLEOTIDE SEQUENCE [LARGE SCALE GENOMIC DNA]</scope>
    <source>
        <strain evidence="2 3">BE51</strain>
    </source>
</reference>
<organism evidence="2 3">
    <name type="scientific">Burkholderia reimsis</name>
    <dbReference type="NCBI Taxonomy" id="2234132"/>
    <lineage>
        <taxon>Bacteria</taxon>
        <taxon>Pseudomonadati</taxon>
        <taxon>Pseudomonadota</taxon>
        <taxon>Betaproteobacteria</taxon>
        <taxon>Burkholderiales</taxon>
        <taxon>Burkholderiaceae</taxon>
        <taxon>Burkholderia</taxon>
    </lineage>
</organism>
<protein>
    <submittedName>
        <fullName evidence="2">Uncharacterized protein</fullName>
    </submittedName>
</protein>
<dbReference type="Proteomes" id="UP000252458">
    <property type="component" value="Unassembled WGS sequence"/>
</dbReference>
<dbReference type="EMBL" id="QMFZ01000082">
    <property type="protein sequence ID" value="RBB31549.1"/>
    <property type="molecule type" value="Genomic_DNA"/>
</dbReference>
<gene>
    <name evidence="2" type="ORF">DPV79_40805</name>
</gene>